<evidence type="ECO:0000256" key="5">
    <source>
        <dbReference type="ARBA" id="ARBA00023136"/>
    </source>
</evidence>
<protein>
    <recommendedName>
        <fullName evidence="6">Type IV secretion system coupling protein TraD DNA-binding domain-containing protein</fullName>
    </recommendedName>
</protein>
<dbReference type="AlphaFoldDB" id="A0A6A0BAT1"/>
<dbReference type="InterPro" id="IPR027417">
    <property type="entry name" value="P-loop_NTPase"/>
</dbReference>
<keyword evidence="5" id="KW-0472">Membrane</keyword>
<comment type="subcellular location">
    <subcellularLocation>
        <location evidence="1">Cell membrane</location>
        <topology evidence="1">Multi-pass membrane protein</topology>
    </subcellularLocation>
</comment>
<comment type="caution">
    <text evidence="7">The sequence shown here is derived from an EMBL/GenBank/DDBJ whole genome shotgun (WGS) entry which is preliminary data.</text>
</comment>
<evidence type="ECO:0000313" key="7">
    <source>
        <dbReference type="EMBL" id="GFH42492.1"/>
    </source>
</evidence>
<dbReference type="PANTHER" id="PTHR37937">
    <property type="entry name" value="CONJUGATIVE TRANSFER: DNA TRANSPORT"/>
    <property type="match status" value="1"/>
</dbReference>
<sequence>MTPQDVMMIFDTKGDFARTFYSEAAGDLILGNSAQYRDTTQNWNIYREILADGWDNESALANINEIGRALFEKNKSESQPFFANAARGVFGAYLLAMIRGAQTDEELKQDFLNNKALLQYFNNAGKNEYFTLSNAYNDLKAIKMYLGDCENTQALGVLAEVLVMVRDTFAGAFGEKGDFSIREFIRNKGGRTLFLEYDLSIGESLAPLYSLLIDLALKEALGRNTTEGESGRVYVIVDELKLLPNLMHMDDAVNFGRSMGVRVLAGLQSVSQIYELYGEHKGKAIITGFSSMFVFRPNDSVTREFAQEHFGKNYVSEVFMANQAPVTERRQGSVVEDWDINNLKVGEAIVGLDGHPPFRFYFDEFKK</sequence>
<dbReference type="PANTHER" id="PTHR37937:SF1">
    <property type="entry name" value="CONJUGATIVE TRANSFER: DNA TRANSPORT"/>
    <property type="match status" value="1"/>
</dbReference>
<dbReference type="InterPro" id="IPR051539">
    <property type="entry name" value="T4SS-coupling_protein"/>
</dbReference>
<proteinExistence type="predicted"/>
<keyword evidence="3" id="KW-0812">Transmembrane</keyword>
<keyword evidence="4" id="KW-1133">Transmembrane helix</keyword>
<organism evidence="7 8">
    <name type="scientific">Pseudolactococcus hodotermopsidis</name>
    <dbReference type="NCBI Taxonomy" id="2709157"/>
    <lineage>
        <taxon>Bacteria</taxon>
        <taxon>Bacillati</taxon>
        <taxon>Bacillota</taxon>
        <taxon>Bacilli</taxon>
        <taxon>Lactobacillales</taxon>
        <taxon>Streptococcaceae</taxon>
        <taxon>Pseudolactococcus</taxon>
    </lineage>
</organism>
<evidence type="ECO:0000256" key="4">
    <source>
        <dbReference type="ARBA" id="ARBA00022989"/>
    </source>
</evidence>
<dbReference type="GO" id="GO:0005886">
    <property type="term" value="C:plasma membrane"/>
    <property type="evidence" value="ECO:0007669"/>
    <property type="project" value="UniProtKB-SubCell"/>
</dbReference>
<reference evidence="7 8" key="1">
    <citation type="submission" date="2020-02" db="EMBL/GenBank/DDBJ databases">
        <title>Draft genome sequence of Lactococcus sp. Hs30E4-3.</title>
        <authorList>
            <person name="Noda S."/>
            <person name="Yuki M."/>
            <person name="Ohkuma M."/>
        </authorList>
    </citation>
    <scope>NUCLEOTIDE SEQUENCE [LARGE SCALE GENOMIC DNA]</scope>
    <source>
        <strain evidence="7 8">Hs30E4-3</strain>
    </source>
</reference>
<gene>
    <name evidence="7" type="ORF">Hs30E_10430</name>
</gene>
<feature type="domain" description="Type IV secretion system coupling protein TraD DNA-binding" evidence="6">
    <location>
        <begin position="4"/>
        <end position="321"/>
    </location>
</feature>
<accession>A0A6A0BAT1</accession>
<dbReference type="Gene3D" id="3.40.50.300">
    <property type="entry name" value="P-loop containing nucleotide triphosphate hydrolases"/>
    <property type="match status" value="1"/>
</dbReference>
<dbReference type="EMBL" id="BLLI01000026">
    <property type="protein sequence ID" value="GFH42492.1"/>
    <property type="molecule type" value="Genomic_DNA"/>
</dbReference>
<dbReference type="SUPFAM" id="SSF52540">
    <property type="entry name" value="P-loop containing nucleoside triphosphate hydrolases"/>
    <property type="match status" value="1"/>
</dbReference>
<name>A0A6A0BAT1_9LACT</name>
<dbReference type="Proteomes" id="UP000480303">
    <property type="component" value="Unassembled WGS sequence"/>
</dbReference>
<keyword evidence="2" id="KW-1003">Cell membrane</keyword>
<evidence type="ECO:0000313" key="8">
    <source>
        <dbReference type="Proteomes" id="UP000480303"/>
    </source>
</evidence>
<evidence type="ECO:0000256" key="1">
    <source>
        <dbReference type="ARBA" id="ARBA00004651"/>
    </source>
</evidence>
<dbReference type="InterPro" id="IPR019476">
    <property type="entry name" value="T4SS_TraD_DNA-bd"/>
</dbReference>
<keyword evidence="8" id="KW-1185">Reference proteome</keyword>
<evidence type="ECO:0000256" key="3">
    <source>
        <dbReference type="ARBA" id="ARBA00022692"/>
    </source>
</evidence>
<evidence type="ECO:0000256" key="2">
    <source>
        <dbReference type="ARBA" id="ARBA00022475"/>
    </source>
</evidence>
<dbReference type="Pfam" id="PF10412">
    <property type="entry name" value="TrwB_AAD_bind"/>
    <property type="match status" value="1"/>
</dbReference>
<dbReference type="CDD" id="cd01127">
    <property type="entry name" value="TrwB_TraG_TraD_VirD4"/>
    <property type="match status" value="1"/>
</dbReference>
<evidence type="ECO:0000259" key="6">
    <source>
        <dbReference type="Pfam" id="PF10412"/>
    </source>
</evidence>